<protein>
    <recommendedName>
        <fullName evidence="6">Alpha-mannosidase</fullName>
        <ecNumber evidence="6">3.2.1.-</ecNumber>
    </recommendedName>
</protein>
<feature type="domain" description="Glycoside hydrolase family 38 central" evidence="8">
    <location>
        <begin position="376"/>
        <end position="459"/>
    </location>
</feature>
<dbReference type="Gene3D" id="2.70.98.30">
    <property type="entry name" value="Golgi alpha-mannosidase II, domain 4"/>
    <property type="match status" value="1"/>
</dbReference>
<dbReference type="InterPro" id="IPR013780">
    <property type="entry name" value="Glyco_hydro_b"/>
</dbReference>
<accession>A0A5N3VYW3</accession>
<comment type="similarity">
    <text evidence="1 6">Belongs to the glycosyl hydrolase 38 family.</text>
</comment>
<evidence type="ECO:0000256" key="6">
    <source>
        <dbReference type="RuleBase" id="RU361199"/>
    </source>
</evidence>
<dbReference type="InterPro" id="IPR015341">
    <property type="entry name" value="Glyco_hydro_38_cen"/>
</dbReference>
<name>A0A5N3VYW3_MUNRE</name>
<dbReference type="GO" id="GO:0046872">
    <property type="term" value="F:metal ion binding"/>
    <property type="evidence" value="ECO:0007669"/>
    <property type="project" value="UniProtKB-KW"/>
</dbReference>
<dbReference type="GO" id="GO:0030246">
    <property type="term" value="F:carbohydrate binding"/>
    <property type="evidence" value="ECO:0007669"/>
    <property type="project" value="InterPro"/>
</dbReference>
<dbReference type="SUPFAM" id="SSF88688">
    <property type="entry name" value="Families 57/38 glycoside transferase middle domain"/>
    <property type="match status" value="1"/>
</dbReference>
<feature type="non-terminal residue" evidence="9">
    <location>
        <position position="1040"/>
    </location>
</feature>
<dbReference type="Pfam" id="PF01074">
    <property type="entry name" value="Glyco_hydro_38N"/>
    <property type="match status" value="1"/>
</dbReference>
<dbReference type="InterPro" id="IPR011013">
    <property type="entry name" value="Gal_mutarotase_sf_dom"/>
</dbReference>
<dbReference type="InterPro" id="IPR037094">
    <property type="entry name" value="Glyco_hydro_38_cen_sf"/>
</dbReference>
<evidence type="ECO:0000256" key="7">
    <source>
        <dbReference type="SAM" id="MobiDB-lite"/>
    </source>
</evidence>
<feature type="region of interest" description="Disordered" evidence="7">
    <location>
        <begin position="582"/>
        <end position="606"/>
    </location>
</feature>
<feature type="region of interest" description="Disordered" evidence="7">
    <location>
        <begin position="989"/>
        <end position="1027"/>
    </location>
</feature>
<organism evidence="9 10">
    <name type="scientific">Muntiacus reevesi</name>
    <name type="common">Reeves' muntjac</name>
    <name type="synonym">Cervus reevesi</name>
    <dbReference type="NCBI Taxonomy" id="9886"/>
    <lineage>
        <taxon>Eukaryota</taxon>
        <taxon>Metazoa</taxon>
        <taxon>Chordata</taxon>
        <taxon>Craniata</taxon>
        <taxon>Vertebrata</taxon>
        <taxon>Euteleostomi</taxon>
        <taxon>Mammalia</taxon>
        <taxon>Eutheria</taxon>
        <taxon>Laurasiatheria</taxon>
        <taxon>Artiodactyla</taxon>
        <taxon>Ruminantia</taxon>
        <taxon>Pecora</taxon>
        <taxon>Cervidae</taxon>
        <taxon>Muntiacinae</taxon>
        <taxon>Muntiacus</taxon>
    </lineage>
</organism>
<keyword evidence="3 6" id="KW-0378">Hydrolase</keyword>
<keyword evidence="10" id="KW-1185">Reference proteome</keyword>
<evidence type="ECO:0000313" key="10">
    <source>
        <dbReference type="Proteomes" id="UP000326062"/>
    </source>
</evidence>
<dbReference type="Gene3D" id="1.20.1270.50">
    <property type="entry name" value="Glycoside hydrolase family 38, central domain"/>
    <property type="match status" value="1"/>
</dbReference>
<dbReference type="InterPro" id="IPR028995">
    <property type="entry name" value="Glyco_hydro_57/38_cen_sf"/>
</dbReference>
<dbReference type="SMART" id="SM00872">
    <property type="entry name" value="Alpha-mann_mid"/>
    <property type="match status" value="1"/>
</dbReference>
<dbReference type="AlphaFoldDB" id="A0A5N3VYW3"/>
<evidence type="ECO:0000256" key="2">
    <source>
        <dbReference type="ARBA" id="ARBA00022723"/>
    </source>
</evidence>
<dbReference type="GO" id="GO:0006013">
    <property type="term" value="P:mannose metabolic process"/>
    <property type="evidence" value="ECO:0007669"/>
    <property type="project" value="InterPro"/>
</dbReference>
<dbReference type="Gene3D" id="3.20.110.10">
    <property type="entry name" value="Glycoside hydrolase 38, N terminal domain"/>
    <property type="match status" value="1"/>
</dbReference>
<evidence type="ECO:0000259" key="8">
    <source>
        <dbReference type="SMART" id="SM00872"/>
    </source>
</evidence>
<dbReference type="FunFam" id="2.70.98.30:FF:000005">
    <property type="entry name" value="Alpha-mannosidase"/>
    <property type="match status" value="1"/>
</dbReference>
<feature type="compositionally biased region" description="Basic and acidic residues" evidence="7">
    <location>
        <begin position="990"/>
        <end position="1003"/>
    </location>
</feature>
<dbReference type="Gene3D" id="2.60.40.1180">
    <property type="entry name" value="Golgi alpha-mannosidase II"/>
    <property type="match status" value="1"/>
</dbReference>
<comment type="caution">
    <text evidence="9">The sequence shown here is derived from an EMBL/GenBank/DDBJ whole genome shotgun (WGS) entry which is preliminary data.</text>
</comment>
<dbReference type="InterPro" id="IPR011682">
    <property type="entry name" value="Glyco_hydro_38_C"/>
</dbReference>
<evidence type="ECO:0000256" key="5">
    <source>
        <dbReference type="ARBA" id="ARBA00023295"/>
    </source>
</evidence>
<proteinExistence type="inferred from homology"/>
<dbReference type="InterPro" id="IPR000602">
    <property type="entry name" value="Glyco_hydro_38_N"/>
</dbReference>
<dbReference type="SUPFAM" id="SSF74650">
    <property type="entry name" value="Galactose mutarotase-like"/>
    <property type="match status" value="1"/>
</dbReference>
<reference evidence="9 10" key="1">
    <citation type="submission" date="2019-06" db="EMBL/GenBank/DDBJ databases">
        <title>Discovery of a novel chromosome fission-fusion reversal in muntjac.</title>
        <authorList>
            <person name="Mudd A.B."/>
            <person name="Bredeson J.V."/>
            <person name="Baum R."/>
            <person name="Hockemeyer D."/>
            <person name="Rokhsar D.S."/>
        </authorList>
    </citation>
    <scope>NUCLEOTIDE SEQUENCE [LARGE SCALE GENOMIC DNA]</scope>
    <source>
        <strain evidence="9">UCam_UCB_Mr</strain>
        <tissue evidence="9">Fibroblast cell line</tissue>
    </source>
</reference>
<dbReference type="EMBL" id="VCEB01000023">
    <property type="protein sequence ID" value="KAB0354401.1"/>
    <property type="molecule type" value="Genomic_DNA"/>
</dbReference>
<evidence type="ECO:0000256" key="3">
    <source>
        <dbReference type="ARBA" id="ARBA00022801"/>
    </source>
</evidence>
<keyword evidence="2 6" id="KW-0479">Metal-binding</keyword>
<dbReference type="GO" id="GO:0004559">
    <property type="term" value="F:alpha-mannosidase activity"/>
    <property type="evidence" value="ECO:0007669"/>
    <property type="project" value="InterPro"/>
</dbReference>
<dbReference type="InterPro" id="IPR050843">
    <property type="entry name" value="Glycosyl_Hydrlase_38"/>
</dbReference>
<dbReference type="InterPro" id="IPR027291">
    <property type="entry name" value="Glyco_hydro_38_N_sf"/>
</dbReference>
<dbReference type="Pfam" id="PF07748">
    <property type="entry name" value="Glyco_hydro_38C"/>
    <property type="match status" value="1"/>
</dbReference>
<dbReference type="SUPFAM" id="SSF88713">
    <property type="entry name" value="Glycoside hydrolase/deacetylase"/>
    <property type="match status" value="1"/>
</dbReference>
<dbReference type="FunFam" id="1.20.1270.50:FF:000005">
    <property type="entry name" value="Alpha-mannosidase"/>
    <property type="match status" value="1"/>
</dbReference>
<dbReference type="GO" id="GO:0005764">
    <property type="term" value="C:lysosome"/>
    <property type="evidence" value="ECO:0007669"/>
    <property type="project" value="TreeGrafter"/>
</dbReference>
<keyword evidence="4 6" id="KW-0862">Zinc</keyword>
<evidence type="ECO:0000313" key="9">
    <source>
        <dbReference type="EMBL" id="KAB0354401.1"/>
    </source>
</evidence>
<sequence>MEHRKWLPEESLSPVSTPWGPWTSDQPAQRQVGRIFFFLFGRIMYNMLYQSFLELFDVIRSRRVEESLFLEAEKPTMGSFQLMRRSRLHHERSHLLSFKQYDTTLMAGSEDELKSLLMKVKEEIMTNLDSILKSRDITLLTKVRLRMRWLDGITNSMDMEGHGFLYDTFGARPQFSWQVDPFGASATTPTLFALAGFNAHVISRINYDLKEAMQKGQQLQFVWRGSRSLSAQQEIFTHVLDQFGYCSEGFNWDGEAIFPGTPLNGMYLQMQIPVTEDSIPNFTSLLLNNVLTRASWFQTPHVLWPWGCDREFLNASQQFANMDIIMEYINSHASEFNFSMEYATLGDYFRAVHSDQVAWQVRDHHDFLPYSSDMHHAWTGFYASRSGLKALARQASALLYAGESMFTRHVLLAPHPHLDPAWGLQQLQQLRWAVSEVQHHDAITGTHALKVDDMFVEHLSSGMQGVHTLMASIIQDRSQAHSEVMNLSRATQEGLGPGALACSLSAGPEPVGCFAVVYNPLAWTVTTIITLTVDFPNVSITDESGRPVPAQVQRSKETPSAYDLHVLTTIPGLSYRHYSIQPRRSSQEGTGEPKPSVASTQQFGRRLRRRGGRVGRNLVPVVNDCYIIFLDLDTNLMHSVWERQSNQKVHVTQRFMEYHAITDFSKGPFADNYVFRPDGRAEPAWEAVRMEIVAGPLVTEIRQDFYREVNDSEPTFAIYSRLAHGPQGSDGELLCHRIEQEYRVGPLELDREAILRTSTDLNTGRVLYSDNNGYQMQRRAYRQDPWNTIPWNYYPMVQSAFIQSRRSRLVLLSEQAHGVSSQGNGQVEVLLHRRLVNNDPAKIIADLTLNDTSVVHPVFWLLLGSRNLTSGLRQRSGLALQHRPVMMLREMSEGAGREPHSVVTSRPYILYQTHSHIRHLKLTRADLRRVLLRLQHLYEVEQDPVLSQPVTVNLQSVLRGLGSVVSVEERSLTGTWNVSEMHRWTWITRDPPRHRGSDALKKRMEGRKKSSSSQPPPPPGGPEVTIYPKEIRTFFIRFQE</sequence>
<feature type="region of interest" description="Disordered" evidence="7">
    <location>
        <begin position="1"/>
        <end position="26"/>
    </location>
</feature>
<dbReference type="PANTHER" id="PTHR11607">
    <property type="entry name" value="ALPHA-MANNOSIDASE"/>
    <property type="match status" value="1"/>
</dbReference>
<dbReference type="EC" id="3.2.1.-" evidence="6"/>
<dbReference type="Gene3D" id="2.60.40.1360">
    <property type="match status" value="1"/>
</dbReference>
<keyword evidence="5 6" id="KW-0326">Glycosidase</keyword>
<gene>
    <name evidence="9" type="ORF">FD755_022939</name>
</gene>
<dbReference type="Proteomes" id="UP000326062">
    <property type="component" value="Chromosome 21"/>
</dbReference>
<dbReference type="PANTHER" id="PTHR11607:SF28">
    <property type="entry name" value="EPIDIDYMIS-SPECIFIC ALPHA-MANNOSIDASE"/>
    <property type="match status" value="1"/>
</dbReference>
<dbReference type="Pfam" id="PF09261">
    <property type="entry name" value="Alpha-mann_mid"/>
    <property type="match status" value="1"/>
</dbReference>
<comment type="cofactor">
    <cofactor evidence="6">
        <name>Zn(2+)</name>
        <dbReference type="ChEBI" id="CHEBI:29105"/>
    </cofactor>
    <text evidence="6">Binds 1 zinc ion per subunit.</text>
</comment>
<dbReference type="InterPro" id="IPR011330">
    <property type="entry name" value="Glyco_hydro/deAcase_b/a-brl"/>
</dbReference>
<evidence type="ECO:0000256" key="4">
    <source>
        <dbReference type="ARBA" id="ARBA00022833"/>
    </source>
</evidence>
<evidence type="ECO:0000256" key="1">
    <source>
        <dbReference type="ARBA" id="ARBA00009792"/>
    </source>
</evidence>